<comment type="caution">
    <text evidence="2">The sequence shown here is derived from an EMBL/GenBank/DDBJ whole genome shotgun (WGS) entry which is preliminary data.</text>
</comment>
<name>A0A8H7KDC4_BIOOC</name>
<reference evidence="2" key="1">
    <citation type="submission" date="2020-10" db="EMBL/GenBank/DDBJ databases">
        <title>High-Quality Genome Resource of Clonostachys rosea strain S41 by Oxford Nanopore Long-Read Sequencing.</title>
        <authorList>
            <person name="Wang H."/>
        </authorList>
    </citation>
    <scope>NUCLEOTIDE SEQUENCE</scope>
    <source>
        <strain evidence="2">S41</strain>
    </source>
</reference>
<gene>
    <name evidence="2" type="ORF">IM811_002445</name>
</gene>
<proteinExistence type="predicted"/>
<dbReference type="Proteomes" id="UP000616885">
    <property type="component" value="Unassembled WGS sequence"/>
</dbReference>
<feature type="region of interest" description="Disordered" evidence="1">
    <location>
        <begin position="1"/>
        <end position="28"/>
    </location>
</feature>
<accession>A0A8H7KDC4</accession>
<dbReference type="AlphaFoldDB" id="A0A8H7KDC4"/>
<evidence type="ECO:0000313" key="3">
    <source>
        <dbReference type="Proteomes" id="UP000616885"/>
    </source>
</evidence>
<protein>
    <submittedName>
        <fullName evidence="2">Uncharacterized protein</fullName>
    </submittedName>
</protein>
<evidence type="ECO:0000313" key="2">
    <source>
        <dbReference type="EMBL" id="KAF9747111.1"/>
    </source>
</evidence>
<organism evidence="2 3">
    <name type="scientific">Bionectria ochroleuca</name>
    <name type="common">Gliocladium roseum</name>
    <dbReference type="NCBI Taxonomy" id="29856"/>
    <lineage>
        <taxon>Eukaryota</taxon>
        <taxon>Fungi</taxon>
        <taxon>Dikarya</taxon>
        <taxon>Ascomycota</taxon>
        <taxon>Pezizomycotina</taxon>
        <taxon>Sordariomycetes</taxon>
        <taxon>Hypocreomycetidae</taxon>
        <taxon>Hypocreales</taxon>
        <taxon>Bionectriaceae</taxon>
        <taxon>Clonostachys</taxon>
    </lineage>
</organism>
<evidence type="ECO:0000256" key="1">
    <source>
        <dbReference type="SAM" id="MobiDB-lite"/>
    </source>
</evidence>
<dbReference type="EMBL" id="JADCTT010000010">
    <property type="protein sequence ID" value="KAF9747111.1"/>
    <property type="molecule type" value="Genomic_DNA"/>
</dbReference>
<sequence>MPADTTNSARRQQKRQKASRDAGMAEANVTKCVEDPELSSDSRAIGRRLLKQAKRLKRHGPKYCKLLKTASQILVKAVDNSTALRAAKTSQAGKRFESESGNASSLALRSLGATESQHIRDDQPSQEMIREWQQDTETRIERIRNSEAAGICTAEQAKAHISAIRYSLKKLIESGQHDEVEPTTLCHGK</sequence>